<reference evidence="2" key="1">
    <citation type="submission" date="2021-03" db="EMBL/GenBank/DDBJ databases">
        <title>novel species isolated from a fishpond in China.</title>
        <authorList>
            <person name="Lu H."/>
            <person name="Cai Z."/>
        </authorList>
    </citation>
    <scope>NUCLEOTIDE SEQUENCE</scope>
    <source>
        <strain evidence="2">JCM 30855</strain>
    </source>
</reference>
<evidence type="ECO:0000313" key="2">
    <source>
        <dbReference type="EMBL" id="MBN7825785.1"/>
    </source>
</evidence>
<evidence type="ECO:0000256" key="1">
    <source>
        <dbReference type="SAM" id="MobiDB-lite"/>
    </source>
</evidence>
<dbReference type="Proteomes" id="UP000664654">
    <property type="component" value="Unassembled WGS sequence"/>
</dbReference>
<gene>
    <name evidence="2" type="ORF">J0A66_11165</name>
</gene>
<dbReference type="Pfam" id="PF04391">
    <property type="entry name" value="DUF533"/>
    <property type="match status" value="1"/>
</dbReference>
<dbReference type="AlphaFoldDB" id="A0A939DNE1"/>
<organism evidence="2 3">
    <name type="scientific">Bowmanella dokdonensis</name>
    <dbReference type="NCBI Taxonomy" id="751969"/>
    <lineage>
        <taxon>Bacteria</taxon>
        <taxon>Pseudomonadati</taxon>
        <taxon>Pseudomonadota</taxon>
        <taxon>Gammaproteobacteria</taxon>
        <taxon>Alteromonadales</taxon>
        <taxon>Alteromonadaceae</taxon>
        <taxon>Bowmanella</taxon>
    </lineage>
</organism>
<dbReference type="Gene3D" id="1.10.3680.10">
    <property type="entry name" value="TerB-like"/>
    <property type="match status" value="1"/>
</dbReference>
<dbReference type="EMBL" id="JAFKCV010000005">
    <property type="protein sequence ID" value="MBN7825785.1"/>
    <property type="molecule type" value="Genomic_DNA"/>
</dbReference>
<name>A0A939DNE1_9ALTE</name>
<protein>
    <submittedName>
        <fullName evidence="2">Tellurite resistance TerB family protein</fullName>
    </submittedName>
</protein>
<dbReference type="SUPFAM" id="SSF158682">
    <property type="entry name" value="TerB-like"/>
    <property type="match status" value="1"/>
</dbReference>
<accession>A0A939DNE1</accession>
<dbReference type="RefSeq" id="WP_206573895.1">
    <property type="nucleotide sequence ID" value="NZ_JAFKCV010000005.1"/>
</dbReference>
<feature type="region of interest" description="Disordered" evidence="1">
    <location>
        <begin position="94"/>
        <end position="113"/>
    </location>
</feature>
<dbReference type="InterPro" id="IPR029024">
    <property type="entry name" value="TerB-like"/>
</dbReference>
<dbReference type="CDD" id="cd07178">
    <property type="entry name" value="terB_like_YebE"/>
    <property type="match status" value="1"/>
</dbReference>
<dbReference type="InterPro" id="IPR007486">
    <property type="entry name" value="YebE"/>
</dbReference>
<sequence length="243" mass="25337">MNTLKLLDQLLKSGGGSAGDIKRQLSGGTGMGGLSQMLSGKGGAALGGGALGLLLGSKKGRKLGGKVLTYGGLAALGVVAYKAYSNWQQNQQAGAAGAGGVGGDHGLKNEPQTIDRLPAPQAEQHGRAILAAVIAAAKSDGHIDDRERELIDQEVAKFTRDQAFLRWVDNELQSPLDPARTAALATSPELAAEMYLASVLVVDEESFMERSYLDELARQLQLSPALVAEIKKQASEAEQLCTG</sequence>
<evidence type="ECO:0000313" key="3">
    <source>
        <dbReference type="Proteomes" id="UP000664654"/>
    </source>
</evidence>
<proteinExistence type="predicted"/>
<comment type="caution">
    <text evidence="2">The sequence shown here is derived from an EMBL/GenBank/DDBJ whole genome shotgun (WGS) entry which is preliminary data.</text>
</comment>
<keyword evidence="3" id="KW-1185">Reference proteome</keyword>